<keyword evidence="4 9" id="KW-0378">Hydrolase</keyword>
<comment type="caution">
    <text evidence="9">The sequence shown here is derived from an EMBL/GenBank/DDBJ whole genome shotgun (WGS) entry which is preliminary data.</text>
</comment>
<dbReference type="Gene3D" id="3.90.1640.10">
    <property type="entry name" value="inorganic pyrophosphatase (n-terminal core)"/>
    <property type="match status" value="1"/>
</dbReference>
<dbReference type="AlphaFoldDB" id="A0A645ES98"/>
<dbReference type="GO" id="GO:0046872">
    <property type="term" value="F:metal ion binding"/>
    <property type="evidence" value="ECO:0007669"/>
    <property type="project" value="UniProtKB-KW"/>
</dbReference>
<dbReference type="InterPro" id="IPR001667">
    <property type="entry name" value="DDH_dom"/>
</dbReference>
<evidence type="ECO:0000256" key="7">
    <source>
        <dbReference type="ARBA" id="ARBA00047820"/>
    </source>
</evidence>
<evidence type="ECO:0000313" key="9">
    <source>
        <dbReference type="EMBL" id="MPN04898.1"/>
    </source>
</evidence>
<dbReference type="EC" id="3.6.1.1" evidence="2"/>
<evidence type="ECO:0000256" key="5">
    <source>
        <dbReference type="ARBA" id="ARBA00023211"/>
    </source>
</evidence>
<dbReference type="InterPro" id="IPR004097">
    <property type="entry name" value="DHHA2"/>
</dbReference>
<dbReference type="InterPro" id="IPR038763">
    <property type="entry name" value="DHH_sf"/>
</dbReference>
<evidence type="ECO:0000256" key="4">
    <source>
        <dbReference type="ARBA" id="ARBA00022801"/>
    </source>
</evidence>
<sequence>MEIIDHHRLAEVETDAPVYVRNEPVGSTCTIITSMFFERGVMPSKKLAGLLAAAIVTDTIVFKSPTSTAVDRAMAQRMAKIAGLSLETLGQEIFSVSPTDGTDLETLYFTDFKQFQIAGHSIGISQITSLDTEALSAQKQDFITLMERETAQHSYDMMLLMLTDVLKEGTLLIAVGDLDSVEHAFNVSFKDHAAFLPGVISRKKQIVPALSLLWG</sequence>
<dbReference type="GO" id="GO:0004427">
    <property type="term" value="F:inorganic diphosphate phosphatase activity"/>
    <property type="evidence" value="ECO:0007669"/>
    <property type="project" value="UniProtKB-EC"/>
</dbReference>
<feature type="domain" description="DHHA2" evidence="8">
    <location>
        <begin position="90"/>
        <end position="214"/>
    </location>
</feature>
<dbReference type="SMART" id="SM01131">
    <property type="entry name" value="DHHA2"/>
    <property type="match status" value="1"/>
</dbReference>
<proteinExistence type="predicted"/>
<dbReference type="EMBL" id="VSSQ01050819">
    <property type="protein sequence ID" value="MPN04898.1"/>
    <property type="molecule type" value="Genomic_DNA"/>
</dbReference>
<keyword evidence="3" id="KW-0479">Metal-binding</keyword>
<dbReference type="SUPFAM" id="SSF64182">
    <property type="entry name" value="DHH phosphoesterases"/>
    <property type="match status" value="1"/>
</dbReference>
<dbReference type="GO" id="GO:0005737">
    <property type="term" value="C:cytoplasm"/>
    <property type="evidence" value="ECO:0007669"/>
    <property type="project" value="InterPro"/>
</dbReference>
<evidence type="ECO:0000256" key="1">
    <source>
        <dbReference type="ARBA" id="ARBA00001936"/>
    </source>
</evidence>
<protein>
    <recommendedName>
        <fullName evidence="2">inorganic diphosphatase</fullName>
        <ecNumber evidence="2">3.6.1.1</ecNumber>
    </recommendedName>
    <alternativeName>
        <fullName evidence="6">Pyrophosphate phospho-hydrolase</fullName>
    </alternativeName>
</protein>
<accession>A0A645ES98</accession>
<comment type="cofactor">
    <cofactor evidence="1">
        <name>Mn(2+)</name>
        <dbReference type="ChEBI" id="CHEBI:29035"/>
    </cofactor>
</comment>
<evidence type="ECO:0000259" key="8">
    <source>
        <dbReference type="SMART" id="SM01131"/>
    </source>
</evidence>
<reference evidence="9" key="1">
    <citation type="submission" date="2019-08" db="EMBL/GenBank/DDBJ databases">
        <authorList>
            <person name="Kucharzyk K."/>
            <person name="Murdoch R.W."/>
            <person name="Higgins S."/>
            <person name="Loffler F."/>
        </authorList>
    </citation>
    <scope>NUCLEOTIDE SEQUENCE</scope>
</reference>
<evidence type="ECO:0000256" key="6">
    <source>
        <dbReference type="ARBA" id="ARBA00032535"/>
    </source>
</evidence>
<dbReference type="Pfam" id="PF02833">
    <property type="entry name" value="DHHA2"/>
    <property type="match status" value="1"/>
</dbReference>
<organism evidence="9">
    <name type="scientific">bioreactor metagenome</name>
    <dbReference type="NCBI Taxonomy" id="1076179"/>
    <lineage>
        <taxon>unclassified sequences</taxon>
        <taxon>metagenomes</taxon>
        <taxon>ecological metagenomes</taxon>
    </lineage>
</organism>
<dbReference type="PANTHER" id="PTHR12112">
    <property type="entry name" value="BNIP - RELATED"/>
    <property type="match status" value="1"/>
</dbReference>
<evidence type="ECO:0000256" key="3">
    <source>
        <dbReference type="ARBA" id="ARBA00022723"/>
    </source>
</evidence>
<dbReference type="PANTHER" id="PTHR12112:SF22">
    <property type="entry name" value="MANGANESE-DEPENDENT INORGANIC PYROPHOSPHATASE-RELATED"/>
    <property type="match status" value="1"/>
</dbReference>
<gene>
    <name evidence="9" type="ORF">SDC9_152146</name>
</gene>
<evidence type="ECO:0000256" key="2">
    <source>
        <dbReference type="ARBA" id="ARBA00012146"/>
    </source>
</evidence>
<keyword evidence="5" id="KW-0464">Manganese</keyword>
<comment type="catalytic activity">
    <reaction evidence="7">
        <text>diphosphate + H2O = 2 phosphate + H(+)</text>
        <dbReference type="Rhea" id="RHEA:24576"/>
        <dbReference type="ChEBI" id="CHEBI:15377"/>
        <dbReference type="ChEBI" id="CHEBI:15378"/>
        <dbReference type="ChEBI" id="CHEBI:33019"/>
        <dbReference type="ChEBI" id="CHEBI:43474"/>
        <dbReference type="EC" id="3.6.1.1"/>
    </reaction>
</comment>
<name>A0A645ES98_9ZZZZ</name>
<dbReference type="Pfam" id="PF01368">
    <property type="entry name" value="DHH"/>
    <property type="match status" value="1"/>
</dbReference>
<dbReference type="Gene3D" id="3.10.310.20">
    <property type="entry name" value="DHHA2 domain"/>
    <property type="match status" value="1"/>
</dbReference>
<dbReference type="InterPro" id="IPR038222">
    <property type="entry name" value="DHHA2_dom_sf"/>
</dbReference>